<dbReference type="RefSeq" id="XP_066709269.1">
    <property type="nucleotide sequence ID" value="XM_066864308.1"/>
</dbReference>
<proteinExistence type="predicted"/>
<feature type="region of interest" description="Disordered" evidence="1">
    <location>
        <begin position="117"/>
        <end position="152"/>
    </location>
</feature>
<keyword evidence="3" id="KW-1185">Reference proteome</keyword>
<organism evidence="2 3">
    <name type="scientific">Apiospora phragmitis</name>
    <dbReference type="NCBI Taxonomy" id="2905665"/>
    <lineage>
        <taxon>Eukaryota</taxon>
        <taxon>Fungi</taxon>
        <taxon>Dikarya</taxon>
        <taxon>Ascomycota</taxon>
        <taxon>Pezizomycotina</taxon>
        <taxon>Sordariomycetes</taxon>
        <taxon>Xylariomycetidae</taxon>
        <taxon>Amphisphaeriales</taxon>
        <taxon>Apiosporaceae</taxon>
        <taxon>Apiospora</taxon>
    </lineage>
</organism>
<dbReference type="Proteomes" id="UP001480595">
    <property type="component" value="Unassembled WGS sequence"/>
</dbReference>
<gene>
    <name evidence="2" type="ORF">PG994_012899</name>
</gene>
<accession>A0ABR1T738</accession>
<dbReference type="GeneID" id="92097371"/>
<sequence length="152" mass="17255">MEKQDETIKAIARMKLPRDSKGKVPESTTPNSGTKRRVDASEKTTGTVQPPKRSRNERESFVRSFDRFGPSPWQSTVIETGERHRQQVPSDPSTLSTLQTMYELLDGLVERGKIQRGNDLEIDENGWPKLCENNPASDQQNDTRVERKPTTS</sequence>
<dbReference type="EMBL" id="JAQQWL010000013">
    <property type="protein sequence ID" value="KAK8042416.1"/>
    <property type="molecule type" value="Genomic_DNA"/>
</dbReference>
<evidence type="ECO:0000313" key="3">
    <source>
        <dbReference type="Proteomes" id="UP001480595"/>
    </source>
</evidence>
<comment type="caution">
    <text evidence="2">The sequence shown here is derived from an EMBL/GenBank/DDBJ whole genome shotgun (WGS) entry which is preliminary data.</text>
</comment>
<feature type="compositionally biased region" description="Basic and acidic residues" evidence="1">
    <location>
        <begin position="141"/>
        <end position="152"/>
    </location>
</feature>
<feature type="compositionally biased region" description="Basic and acidic residues" evidence="1">
    <location>
        <begin position="54"/>
        <end position="66"/>
    </location>
</feature>
<reference evidence="2 3" key="1">
    <citation type="submission" date="2023-01" db="EMBL/GenBank/DDBJ databases">
        <title>Analysis of 21 Apiospora genomes using comparative genomics revels a genus with tremendous synthesis potential of carbohydrate active enzymes and secondary metabolites.</title>
        <authorList>
            <person name="Sorensen T."/>
        </authorList>
    </citation>
    <scope>NUCLEOTIDE SEQUENCE [LARGE SCALE GENOMIC DNA]</scope>
    <source>
        <strain evidence="2 3">CBS 135458</strain>
    </source>
</reference>
<evidence type="ECO:0000256" key="1">
    <source>
        <dbReference type="SAM" id="MobiDB-lite"/>
    </source>
</evidence>
<feature type="region of interest" description="Disordered" evidence="1">
    <location>
        <begin position="1"/>
        <end position="75"/>
    </location>
</feature>
<name>A0ABR1T738_9PEZI</name>
<protein>
    <submittedName>
        <fullName evidence="2">Uncharacterized protein</fullName>
    </submittedName>
</protein>
<evidence type="ECO:0000313" key="2">
    <source>
        <dbReference type="EMBL" id="KAK8042416.1"/>
    </source>
</evidence>